<evidence type="ECO:0000256" key="2">
    <source>
        <dbReference type="ARBA" id="ARBA00022475"/>
    </source>
</evidence>
<dbReference type="EMBL" id="CM010719">
    <property type="protein sequence ID" value="RZC63426.1"/>
    <property type="molecule type" value="Genomic_DNA"/>
</dbReference>
<keyword evidence="17" id="KW-1185">Reference proteome</keyword>
<evidence type="ECO:0000256" key="9">
    <source>
        <dbReference type="ARBA" id="ARBA00022989"/>
    </source>
</evidence>
<dbReference type="GO" id="GO:0051606">
    <property type="term" value="P:detection of stimulus"/>
    <property type="evidence" value="ECO:0007669"/>
    <property type="project" value="UniProtKB-ARBA"/>
</dbReference>
<sequence length="1160" mass="127768">MVTAQENIQCFHDIRSFPSTANETVTFSFDVDSKTNCIASKKIQTHCKVYRTNDTVTLASQNRFTGRSLRERLAKADLTFRVVSNGLAEPKYHRDKLIGLGFKRGILYMQHGTTAAVHAVSHSCHDNDVLLEDRMESWKYKQGHKLGQDDTAADRVKARKHDNTHRVRASKMKLPAAMGLQLFFISFTLMALLQQSTSYNSEVSLKLNDDVLGLIVLKSDLHDPFSNLISWNEDDVNPCSWNYIKCDDSTNSKVIGVSLDNLGLSGKLNRGLEKLENLQSLSLAHNNFTGNISPQLSHIASLQNLDLSNNKFSGRIPAEFNLSSFKFLDFSGNSLTGEIPDALFQNGCLSLNYISLSDNLLEGLIPYSLQKCVSLANLNFSNNHLSGSVEFANGIWMLKKLRTLDLSNNGFSGFIPNGVYVLHILKEVHLQGNQFSGSLPGDFGLCPHLTHLDFSNNLFTGGVPTLLQRLKSATFFSLSNNKLTGGFPKWISNMYSLQYLDFSSNAFSGNIPASLGDLQSLNYLSLSDNQLSGSIPKSLFELGLTEVYLSRNKLTGSIPPGSSRMFDSILALDLSQNKLTGVIPVEIGLSSHLQYLNMSWNELHSTLALKQGYFPDLSMLDLRNNALYGSIPEELCQSKNLAILQLDGNSMTGSIPEEIGNCSSLYLLSLSNNSLQGSIPKTLSKLKKLAVLNLELNELTGEIPQELGGLDNLVAVNVSYNRLTGRLPTGGIFTNLGRSSLQGNLGICSPLLKGPCRMNVSKPLVLDPNSYNNQMGGAGNSRPRFSESAQSRQHRFFSVSAIIAISAALLIILGVVVITLLNVSMRRRLAFVDTALESMCSSSQASDISSAGKLVLFDSKSSEDWDHNAETLLNKASEIGRGVFGTVYKASIGGQGRSVAIKKLVTSNILQNPEDFDREVRILGKMKHPNLMTVKGYYWTPRLQLLIADYAPNGSLHSKLHERSPSSPCLSWANRFKIALGTAKGLAHLHEAFHQPLIHYNVKPSNILLDENYNAKLSDFGLARLLTKLDKHVISSRFQSALGYVAPELACQSIRINEKSDIYGFGVMILELVTGRRPVEYGEDDVVVLSDHVRVLLEQGNMLDCVDPSMNEYPEEEVLPVLKLGLVCTSQIPSSRPSMSDVVQILQVIKTPIPQHMEAF</sequence>
<dbReference type="FunFam" id="3.80.10.10:FF:000413">
    <property type="entry name" value="Inactive leucine-rich repeat receptor-like protein kinase"/>
    <property type="match status" value="1"/>
</dbReference>
<dbReference type="Gramene" id="RZC63426">
    <property type="protein sequence ID" value="RZC63426"/>
    <property type="gene ID" value="C5167_025209"/>
</dbReference>
<dbReference type="PANTHER" id="PTHR48010:SF19">
    <property type="entry name" value="PROTEIN KINASE DOMAIN-CONTAINING PROTEIN"/>
    <property type="match status" value="1"/>
</dbReference>
<proteinExistence type="predicted"/>
<reference evidence="16 17" key="1">
    <citation type="journal article" date="2018" name="Science">
        <title>The opium poppy genome and morphinan production.</title>
        <authorList>
            <person name="Guo L."/>
            <person name="Winzer T."/>
            <person name="Yang X."/>
            <person name="Li Y."/>
            <person name="Ning Z."/>
            <person name="He Z."/>
            <person name="Teodor R."/>
            <person name="Lu Y."/>
            <person name="Bowser T.A."/>
            <person name="Graham I.A."/>
            <person name="Ye K."/>
        </authorList>
    </citation>
    <scope>NUCLEOTIDE SEQUENCE [LARGE SCALE GENOMIC DNA]</scope>
    <source>
        <strain evidence="17">cv. HN1</strain>
        <tissue evidence="16">Leaves</tissue>
    </source>
</reference>
<keyword evidence="3" id="KW-0433">Leucine-rich repeat</keyword>
<evidence type="ECO:0000256" key="5">
    <source>
        <dbReference type="ARBA" id="ARBA00022729"/>
    </source>
</evidence>
<evidence type="ECO:0000256" key="13">
    <source>
        <dbReference type="PROSITE-ProRule" id="PRU10141"/>
    </source>
</evidence>
<dbReference type="GO" id="GO:0005524">
    <property type="term" value="F:ATP binding"/>
    <property type="evidence" value="ECO:0007669"/>
    <property type="project" value="UniProtKB-UniRule"/>
</dbReference>
<dbReference type="FunFam" id="3.80.10.10:FF:000275">
    <property type="entry name" value="Leucine-rich repeat receptor-like protein kinase"/>
    <property type="match status" value="1"/>
</dbReference>
<dbReference type="FunFam" id="3.80.10.10:FF:001690">
    <property type="entry name" value="Leucine-rich repeat receptor-like protein kinase PXC2"/>
    <property type="match status" value="1"/>
</dbReference>
<evidence type="ECO:0000313" key="17">
    <source>
        <dbReference type="Proteomes" id="UP000316621"/>
    </source>
</evidence>
<keyword evidence="10 14" id="KW-0472">Membrane</keyword>
<evidence type="ECO:0000256" key="10">
    <source>
        <dbReference type="ARBA" id="ARBA00023136"/>
    </source>
</evidence>
<feature type="binding site" evidence="13">
    <location>
        <position position="903"/>
    </location>
    <ligand>
        <name>ATP</name>
        <dbReference type="ChEBI" id="CHEBI:30616"/>
    </ligand>
</feature>
<dbReference type="SUPFAM" id="SSF52058">
    <property type="entry name" value="L domain-like"/>
    <property type="match status" value="2"/>
</dbReference>
<dbReference type="Pfam" id="PF13855">
    <property type="entry name" value="LRR_8"/>
    <property type="match status" value="3"/>
</dbReference>
<dbReference type="SMART" id="SM00369">
    <property type="entry name" value="LRR_TYP"/>
    <property type="match status" value="6"/>
</dbReference>
<evidence type="ECO:0000256" key="14">
    <source>
        <dbReference type="SAM" id="Phobius"/>
    </source>
</evidence>
<keyword evidence="6" id="KW-0677">Repeat</keyword>
<dbReference type="PANTHER" id="PTHR48010">
    <property type="entry name" value="OS05G0588300 PROTEIN"/>
    <property type="match status" value="1"/>
</dbReference>
<dbReference type="Pfam" id="PF00069">
    <property type="entry name" value="Pkinase"/>
    <property type="match status" value="1"/>
</dbReference>
<gene>
    <name evidence="16" type="ORF">C5167_025209</name>
</gene>
<comment type="subcellular location">
    <subcellularLocation>
        <location evidence="1">Cell membrane</location>
        <topology evidence="1">Single-pass type I membrane protein</topology>
    </subcellularLocation>
</comment>
<dbReference type="InterPro" id="IPR017441">
    <property type="entry name" value="Protein_kinase_ATP_BS"/>
</dbReference>
<keyword evidence="7 13" id="KW-0547">Nucleotide-binding</keyword>
<feature type="transmembrane region" description="Helical" evidence="14">
    <location>
        <begin position="796"/>
        <end position="821"/>
    </location>
</feature>
<dbReference type="GO" id="GO:0004672">
    <property type="term" value="F:protein kinase activity"/>
    <property type="evidence" value="ECO:0007669"/>
    <property type="project" value="InterPro"/>
</dbReference>
<dbReference type="PROSITE" id="PS50011">
    <property type="entry name" value="PROTEIN_KINASE_DOM"/>
    <property type="match status" value="1"/>
</dbReference>
<evidence type="ECO:0000256" key="12">
    <source>
        <dbReference type="ARBA" id="ARBA00023180"/>
    </source>
</evidence>
<dbReference type="GO" id="GO:0005886">
    <property type="term" value="C:plasma membrane"/>
    <property type="evidence" value="ECO:0007669"/>
    <property type="project" value="UniProtKB-SubCell"/>
</dbReference>
<keyword evidence="11" id="KW-0675">Receptor</keyword>
<evidence type="ECO:0000256" key="7">
    <source>
        <dbReference type="ARBA" id="ARBA00022741"/>
    </source>
</evidence>
<dbReference type="InterPro" id="IPR032675">
    <property type="entry name" value="LRR_dom_sf"/>
</dbReference>
<dbReference type="STRING" id="3469.A0A4Y7JSA9"/>
<dbReference type="AlphaFoldDB" id="A0A4Y7JSA9"/>
<dbReference type="Proteomes" id="UP000316621">
    <property type="component" value="Chromosome 5"/>
</dbReference>
<dbReference type="InterPro" id="IPR001611">
    <property type="entry name" value="Leu-rich_rpt"/>
</dbReference>
<evidence type="ECO:0000256" key="3">
    <source>
        <dbReference type="ARBA" id="ARBA00022614"/>
    </source>
</evidence>
<organism evidence="16 17">
    <name type="scientific">Papaver somniferum</name>
    <name type="common">Opium poppy</name>
    <dbReference type="NCBI Taxonomy" id="3469"/>
    <lineage>
        <taxon>Eukaryota</taxon>
        <taxon>Viridiplantae</taxon>
        <taxon>Streptophyta</taxon>
        <taxon>Embryophyta</taxon>
        <taxon>Tracheophyta</taxon>
        <taxon>Spermatophyta</taxon>
        <taxon>Magnoliopsida</taxon>
        <taxon>Ranunculales</taxon>
        <taxon>Papaveraceae</taxon>
        <taxon>Papaveroideae</taxon>
        <taxon>Papaver</taxon>
    </lineage>
</organism>
<dbReference type="SUPFAM" id="SSF56112">
    <property type="entry name" value="Protein kinase-like (PK-like)"/>
    <property type="match status" value="1"/>
</dbReference>
<dbReference type="InterPro" id="IPR011009">
    <property type="entry name" value="Kinase-like_dom_sf"/>
</dbReference>
<keyword evidence="2" id="KW-1003">Cell membrane</keyword>
<dbReference type="InterPro" id="IPR013210">
    <property type="entry name" value="LRR_N_plant-typ"/>
</dbReference>
<dbReference type="OMA" id="WANRFKI"/>
<keyword evidence="5" id="KW-0732">Signal</keyword>
<dbReference type="FunFam" id="3.80.10.10:FF:000470">
    <property type="entry name" value="LRR receptor-like serine/threonine-protein kinase RPK2"/>
    <property type="match status" value="1"/>
</dbReference>
<evidence type="ECO:0000313" key="16">
    <source>
        <dbReference type="EMBL" id="RZC63426.1"/>
    </source>
</evidence>
<keyword evidence="4 14" id="KW-0812">Transmembrane</keyword>
<keyword evidence="12" id="KW-0325">Glycoprotein</keyword>
<keyword evidence="9 14" id="KW-1133">Transmembrane helix</keyword>
<protein>
    <recommendedName>
        <fullName evidence="15">Protein kinase domain-containing protein</fullName>
    </recommendedName>
</protein>
<evidence type="ECO:0000256" key="8">
    <source>
        <dbReference type="ARBA" id="ARBA00022840"/>
    </source>
</evidence>
<evidence type="ECO:0000256" key="1">
    <source>
        <dbReference type="ARBA" id="ARBA00004251"/>
    </source>
</evidence>
<dbReference type="PROSITE" id="PS51450">
    <property type="entry name" value="LRR"/>
    <property type="match status" value="1"/>
</dbReference>
<dbReference type="FunFam" id="3.30.200.20:FF:000295">
    <property type="entry name" value="probable LRR receptor-like serine/threonine-protein kinase IRK"/>
    <property type="match status" value="1"/>
</dbReference>
<evidence type="ECO:0000256" key="6">
    <source>
        <dbReference type="ARBA" id="ARBA00022737"/>
    </source>
</evidence>
<dbReference type="Pfam" id="PF00560">
    <property type="entry name" value="LRR_1"/>
    <property type="match status" value="7"/>
</dbReference>
<dbReference type="InterPro" id="IPR000719">
    <property type="entry name" value="Prot_kinase_dom"/>
</dbReference>
<dbReference type="InterPro" id="IPR003591">
    <property type="entry name" value="Leu-rich_rpt_typical-subtyp"/>
</dbReference>
<dbReference type="InterPro" id="IPR050994">
    <property type="entry name" value="At_inactive_RLKs"/>
</dbReference>
<keyword evidence="8 13" id="KW-0067">ATP-binding</keyword>
<dbReference type="Gene3D" id="1.10.510.10">
    <property type="entry name" value="Transferase(Phosphotransferase) domain 1"/>
    <property type="match status" value="1"/>
</dbReference>
<name>A0A4Y7JSA9_PAPSO</name>
<feature type="domain" description="Protein kinase" evidence="15">
    <location>
        <begin position="873"/>
        <end position="1149"/>
    </location>
</feature>
<dbReference type="Gene3D" id="3.80.10.10">
    <property type="entry name" value="Ribonuclease Inhibitor"/>
    <property type="match status" value="4"/>
</dbReference>
<dbReference type="CDD" id="cd14066">
    <property type="entry name" value="STKc_IRAK"/>
    <property type="match status" value="1"/>
</dbReference>
<evidence type="ECO:0000256" key="11">
    <source>
        <dbReference type="ARBA" id="ARBA00023170"/>
    </source>
</evidence>
<dbReference type="Pfam" id="PF08263">
    <property type="entry name" value="LRRNT_2"/>
    <property type="match status" value="1"/>
</dbReference>
<accession>A0A4Y7JSA9</accession>
<dbReference type="PROSITE" id="PS00107">
    <property type="entry name" value="PROTEIN_KINASE_ATP"/>
    <property type="match status" value="1"/>
</dbReference>
<dbReference type="Gene3D" id="3.30.200.20">
    <property type="entry name" value="Phosphorylase Kinase, domain 1"/>
    <property type="match status" value="1"/>
</dbReference>
<dbReference type="FunFam" id="1.10.510.10:FF:000267">
    <property type="entry name" value="probable LRR receptor-like serine/threonine-protein kinase IRK"/>
    <property type="match status" value="1"/>
</dbReference>
<evidence type="ECO:0000256" key="4">
    <source>
        <dbReference type="ARBA" id="ARBA00022692"/>
    </source>
</evidence>
<evidence type="ECO:0000259" key="15">
    <source>
        <dbReference type="PROSITE" id="PS50011"/>
    </source>
</evidence>